<name>A0A9N9GNV3_9GLOM</name>
<feature type="non-terminal residue" evidence="1">
    <location>
        <position position="1"/>
    </location>
</feature>
<evidence type="ECO:0000313" key="2">
    <source>
        <dbReference type="Proteomes" id="UP000789831"/>
    </source>
</evidence>
<proteinExistence type="predicted"/>
<gene>
    <name evidence="1" type="ORF">AGERDE_LOCUS10197</name>
</gene>
<sequence length="84" mass="9173">RSGGISQTLSGTASTQAAIRLIVSRLTSASSLVKILVDSKFGPDEFYQRFVRQVSICSIWSLNSLKEGNLSLMLRRVLLDAARS</sequence>
<dbReference type="EMBL" id="CAJVPL010002995">
    <property type="protein sequence ID" value="CAG8624043.1"/>
    <property type="molecule type" value="Genomic_DNA"/>
</dbReference>
<keyword evidence="2" id="KW-1185">Reference proteome</keyword>
<dbReference type="Proteomes" id="UP000789831">
    <property type="component" value="Unassembled WGS sequence"/>
</dbReference>
<evidence type="ECO:0000313" key="1">
    <source>
        <dbReference type="EMBL" id="CAG8624043.1"/>
    </source>
</evidence>
<comment type="caution">
    <text evidence="1">The sequence shown here is derived from an EMBL/GenBank/DDBJ whole genome shotgun (WGS) entry which is preliminary data.</text>
</comment>
<organism evidence="1 2">
    <name type="scientific">Ambispora gerdemannii</name>
    <dbReference type="NCBI Taxonomy" id="144530"/>
    <lineage>
        <taxon>Eukaryota</taxon>
        <taxon>Fungi</taxon>
        <taxon>Fungi incertae sedis</taxon>
        <taxon>Mucoromycota</taxon>
        <taxon>Glomeromycotina</taxon>
        <taxon>Glomeromycetes</taxon>
        <taxon>Archaeosporales</taxon>
        <taxon>Ambisporaceae</taxon>
        <taxon>Ambispora</taxon>
    </lineage>
</organism>
<reference evidence="1" key="1">
    <citation type="submission" date="2021-06" db="EMBL/GenBank/DDBJ databases">
        <authorList>
            <person name="Kallberg Y."/>
            <person name="Tangrot J."/>
            <person name="Rosling A."/>
        </authorList>
    </citation>
    <scope>NUCLEOTIDE SEQUENCE</scope>
    <source>
        <strain evidence="1">MT106</strain>
    </source>
</reference>
<dbReference type="AlphaFoldDB" id="A0A9N9GNV3"/>
<protein>
    <submittedName>
        <fullName evidence="1">3604_t:CDS:1</fullName>
    </submittedName>
</protein>
<accession>A0A9N9GNV3</accession>